<evidence type="ECO:0000256" key="3">
    <source>
        <dbReference type="PROSITE-ProRule" id="PRU10007"/>
    </source>
</evidence>
<dbReference type="Gene3D" id="3.40.605.10">
    <property type="entry name" value="Aldehyde Dehydrogenase, Chain A, domain 1"/>
    <property type="match status" value="1"/>
</dbReference>
<reference evidence="6" key="1">
    <citation type="submission" date="2019-02" db="EMBL/GenBank/DDBJ databases">
        <authorList>
            <person name="Gruber-Vodicka R. H."/>
            <person name="Seah K. B. B."/>
        </authorList>
    </citation>
    <scope>NUCLEOTIDE SEQUENCE</scope>
    <source>
        <strain evidence="6">BECK_S313</strain>
    </source>
</reference>
<evidence type="ECO:0000256" key="2">
    <source>
        <dbReference type="ARBA" id="ARBA00023002"/>
    </source>
</evidence>
<evidence type="ECO:0000313" key="6">
    <source>
        <dbReference type="EMBL" id="VFK11820.1"/>
    </source>
</evidence>
<dbReference type="PROSITE" id="PS00070">
    <property type="entry name" value="ALDEHYDE_DEHYDR_CYS"/>
    <property type="match status" value="1"/>
</dbReference>
<comment type="similarity">
    <text evidence="1 4">Belongs to the aldehyde dehydrogenase family.</text>
</comment>
<accession>A0A450W469</accession>
<dbReference type="FunFam" id="3.40.309.10:FF:000012">
    <property type="entry name" value="Betaine aldehyde dehydrogenase"/>
    <property type="match status" value="1"/>
</dbReference>
<dbReference type="GO" id="GO:0016620">
    <property type="term" value="F:oxidoreductase activity, acting on the aldehyde or oxo group of donors, NAD or NADP as acceptor"/>
    <property type="evidence" value="ECO:0007669"/>
    <property type="project" value="InterPro"/>
</dbReference>
<dbReference type="Pfam" id="PF00171">
    <property type="entry name" value="Aldedh"/>
    <property type="match status" value="1"/>
</dbReference>
<dbReference type="InterPro" id="IPR029510">
    <property type="entry name" value="Ald_DH_CS_GLU"/>
</dbReference>
<protein>
    <submittedName>
        <fullName evidence="6">Betaine-aldehyde dehydrogenase</fullName>
    </submittedName>
</protein>
<sequence length="505" mass="54648">MGSNTKKPLTLPPRAWQNLIDGKWVDSTLDARIPLFNPATEESLGSIPKGSEEDADRAVASARKSFEAGSWRRMGIRDRSRILRRVGEILLARRDEIATAETLDQGRSIRQSKGMMMPLAAGAWDFFASSLMNFHGRAARPEPWASAYTLKQPLGVAACITPGNVPLVLGSEKLAPALAVGNSVILKPPPECPISSVLLVECLLQAGVPEGVVNLVHGDGDPVGRRLAEHPDVDMVAFTGSTATGKAIMRLAAGNVKRLLLELGGKAPQVVFADADVDAAVEGALWGVYLNGGQICMASTRLLLHEAIYDEFIEKFVRRTRELKLGPGIEAETNVGPMVTATARDRVERRVEQAIEEGATLLCGGGKLRDGKYARGFWIEPTILAVDGPGIVATREEIFGPVPVVRRFTDRAEAIALANDTEYGLAGSVWTRDLDTALTMAEEVRAGYIWINDHLIRATGFPFGGWKQSGIGREASAQTLDEFCNVKTVYIDRTGVARKPRYGLL</sequence>
<dbReference type="FunFam" id="3.40.605.10:FF:000007">
    <property type="entry name" value="NAD/NADP-dependent betaine aldehyde dehydrogenase"/>
    <property type="match status" value="1"/>
</dbReference>
<organism evidence="6">
    <name type="scientific">Candidatus Kentrum sp. LPFa</name>
    <dbReference type="NCBI Taxonomy" id="2126335"/>
    <lineage>
        <taxon>Bacteria</taxon>
        <taxon>Pseudomonadati</taxon>
        <taxon>Pseudomonadota</taxon>
        <taxon>Gammaproteobacteria</taxon>
        <taxon>Candidatus Kentrum</taxon>
    </lineage>
</organism>
<evidence type="ECO:0000256" key="4">
    <source>
        <dbReference type="RuleBase" id="RU003345"/>
    </source>
</evidence>
<dbReference type="InterPro" id="IPR016161">
    <property type="entry name" value="Ald_DH/histidinol_DH"/>
</dbReference>
<dbReference type="PROSITE" id="PS00687">
    <property type="entry name" value="ALDEHYDE_DEHYDR_GLU"/>
    <property type="match status" value="1"/>
</dbReference>
<evidence type="ECO:0000259" key="5">
    <source>
        <dbReference type="Pfam" id="PF00171"/>
    </source>
</evidence>
<dbReference type="Gene3D" id="3.40.309.10">
    <property type="entry name" value="Aldehyde Dehydrogenase, Chain A, domain 2"/>
    <property type="match status" value="1"/>
</dbReference>
<evidence type="ECO:0000256" key="1">
    <source>
        <dbReference type="ARBA" id="ARBA00009986"/>
    </source>
</evidence>
<proteinExistence type="inferred from homology"/>
<keyword evidence="2 4" id="KW-0560">Oxidoreductase</keyword>
<dbReference type="InterPro" id="IPR016160">
    <property type="entry name" value="Ald_DH_CS_CYS"/>
</dbReference>
<dbReference type="InterPro" id="IPR015590">
    <property type="entry name" value="Aldehyde_DH_dom"/>
</dbReference>
<dbReference type="InterPro" id="IPR016162">
    <property type="entry name" value="Ald_DH_N"/>
</dbReference>
<dbReference type="PANTHER" id="PTHR11699">
    <property type="entry name" value="ALDEHYDE DEHYDROGENASE-RELATED"/>
    <property type="match status" value="1"/>
</dbReference>
<dbReference type="EMBL" id="CAADFK010000025">
    <property type="protein sequence ID" value="VFK11820.1"/>
    <property type="molecule type" value="Genomic_DNA"/>
</dbReference>
<feature type="domain" description="Aldehyde dehydrogenase" evidence="5">
    <location>
        <begin position="24"/>
        <end position="489"/>
    </location>
</feature>
<dbReference type="AlphaFoldDB" id="A0A450W469"/>
<feature type="active site" evidence="3">
    <location>
        <position position="262"/>
    </location>
</feature>
<dbReference type="SUPFAM" id="SSF53720">
    <property type="entry name" value="ALDH-like"/>
    <property type="match status" value="1"/>
</dbReference>
<dbReference type="InterPro" id="IPR016163">
    <property type="entry name" value="Ald_DH_C"/>
</dbReference>
<gene>
    <name evidence="6" type="ORF">BECKLPF1236B_GA0070989_102523</name>
</gene>
<name>A0A450W469_9GAMM</name>